<comment type="caution">
    <text evidence="1">The sequence shown here is derived from an EMBL/GenBank/DDBJ whole genome shotgun (WGS) entry which is preliminary data.</text>
</comment>
<proteinExistence type="predicted"/>
<sequence>MHIKPTVKIDPDDMVRYLLYQQFYYGEDNIYGRTKDLYEHIEGAGNAIEDFYSLISKPIDLIDMEQADKYLEFFNEKIFQIPKKTILDKFKEYKDNLGTDMSRGIILTVIVGESLMEVHDKCFNATIIQLIEFIMKNRSLEADQKAEIERRIKVLYGKSNIFIGMIYSLSFMEFIGKKVQNQNIINNCRNLLEKYYGLILNLIVN</sequence>
<accession>A0A0F9MRJ2</accession>
<reference evidence="1" key="1">
    <citation type="journal article" date="2015" name="Nature">
        <title>Complex archaea that bridge the gap between prokaryotes and eukaryotes.</title>
        <authorList>
            <person name="Spang A."/>
            <person name="Saw J.H."/>
            <person name="Jorgensen S.L."/>
            <person name="Zaremba-Niedzwiedzka K."/>
            <person name="Martijn J."/>
            <person name="Lind A.E."/>
            <person name="van Eijk R."/>
            <person name="Schleper C."/>
            <person name="Guy L."/>
            <person name="Ettema T.J."/>
        </authorList>
    </citation>
    <scope>NUCLEOTIDE SEQUENCE</scope>
</reference>
<organism evidence="1">
    <name type="scientific">marine sediment metagenome</name>
    <dbReference type="NCBI Taxonomy" id="412755"/>
    <lineage>
        <taxon>unclassified sequences</taxon>
        <taxon>metagenomes</taxon>
        <taxon>ecological metagenomes</taxon>
    </lineage>
</organism>
<protein>
    <submittedName>
        <fullName evidence="1">Uncharacterized protein</fullName>
    </submittedName>
</protein>
<name>A0A0F9MRJ2_9ZZZZ</name>
<dbReference type="AlphaFoldDB" id="A0A0F9MRJ2"/>
<evidence type="ECO:0000313" key="1">
    <source>
        <dbReference type="EMBL" id="KKN02037.1"/>
    </source>
</evidence>
<dbReference type="EMBL" id="LAZR01005190">
    <property type="protein sequence ID" value="KKN02037.1"/>
    <property type="molecule type" value="Genomic_DNA"/>
</dbReference>
<gene>
    <name evidence="1" type="ORF">LCGC14_1121780</name>
</gene>